<dbReference type="AlphaFoldDB" id="A0A4R7VS03"/>
<feature type="transmembrane region" description="Helical" evidence="5">
    <location>
        <begin position="47"/>
        <end position="71"/>
    </location>
</feature>
<gene>
    <name evidence="7" type="ORF">CLV71_105137</name>
</gene>
<evidence type="ECO:0000259" key="6">
    <source>
        <dbReference type="Pfam" id="PF04138"/>
    </source>
</evidence>
<reference evidence="7 8" key="1">
    <citation type="submission" date="2019-03" db="EMBL/GenBank/DDBJ databases">
        <title>Genomic Encyclopedia of Archaeal and Bacterial Type Strains, Phase II (KMG-II): from individual species to whole genera.</title>
        <authorList>
            <person name="Goeker M."/>
        </authorList>
    </citation>
    <scope>NUCLEOTIDE SEQUENCE [LARGE SCALE GENOMIC DNA]</scope>
    <source>
        <strain evidence="7 8">DSM 45499</strain>
    </source>
</reference>
<evidence type="ECO:0000256" key="3">
    <source>
        <dbReference type="ARBA" id="ARBA00022989"/>
    </source>
</evidence>
<comment type="subcellular location">
    <subcellularLocation>
        <location evidence="1">Membrane</location>
        <topology evidence="1">Multi-pass membrane protein</topology>
    </subcellularLocation>
</comment>
<dbReference type="RefSeq" id="WP_133903421.1">
    <property type="nucleotide sequence ID" value="NZ_SOCP01000005.1"/>
</dbReference>
<dbReference type="GO" id="GO:0016020">
    <property type="term" value="C:membrane"/>
    <property type="evidence" value="ECO:0007669"/>
    <property type="project" value="UniProtKB-SubCell"/>
</dbReference>
<feature type="domain" description="GtrA/DPMS transmembrane" evidence="6">
    <location>
        <begin position="23"/>
        <end position="136"/>
    </location>
</feature>
<keyword evidence="8" id="KW-1185">Reference proteome</keyword>
<feature type="transmembrane region" description="Helical" evidence="5">
    <location>
        <begin position="114"/>
        <end position="135"/>
    </location>
</feature>
<dbReference type="Pfam" id="PF04138">
    <property type="entry name" value="GtrA_DPMS_TM"/>
    <property type="match status" value="1"/>
</dbReference>
<keyword evidence="2 5" id="KW-0812">Transmembrane</keyword>
<evidence type="ECO:0000256" key="5">
    <source>
        <dbReference type="SAM" id="Phobius"/>
    </source>
</evidence>
<sequence length="147" mass="15768">MAWVVRRLPFGLARVVPVDLLGFATVNAFCFAVDILLLSVLRSGLSLPLWISVSVAYACAFAVSFLLNRTLNFRSHAAVGPQAGLFAVVVVVDYLALILGVGTGLAALGVDYRLARVAAGACEAGYMYCAMRFLVFRPRRVPDLATD</sequence>
<evidence type="ECO:0000256" key="1">
    <source>
        <dbReference type="ARBA" id="ARBA00004141"/>
    </source>
</evidence>
<organism evidence="7 8">
    <name type="scientific">Actinophytocola oryzae</name>
    <dbReference type="NCBI Taxonomy" id="502181"/>
    <lineage>
        <taxon>Bacteria</taxon>
        <taxon>Bacillati</taxon>
        <taxon>Actinomycetota</taxon>
        <taxon>Actinomycetes</taxon>
        <taxon>Pseudonocardiales</taxon>
        <taxon>Pseudonocardiaceae</taxon>
    </lineage>
</organism>
<evidence type="ECO:0000256" key="4">
    <source>
        <dbReference type="ARBA" id="ARBA00023136"/>
    </source>
</evidence>
<dbReference type="OrthoDB" id="3259601at2"/>
<feature type="transmembrane region" description="Helical" evidence="5">
    <location>
        <begin position="83"/>
        <end position="108"/>
    </location>
</feature>
<feature type="transmembrane region" description="Helical" evidence="5">
    <location>
        <begin position="20"/>
        <end position="41"/>
    </location>
</feature>
<keyword evidence="3 5" id="KW-1133">Transmembrane helix</keyword>
<comment type="caution">
    <text evidence="7">The sequence shown here is derived from an EMBL/GenBank/DDBJ whole genome shotgun (WGS) entry which is preliminary data.</text>
</comment>
<evidence type="ECO:0000313" key="7">
    <source>
        <dbReference type="EMBL" id="TDV52007.1"/>
    </source>
</evidence>
<name>A0A4R7VS03_9PSEU</name>
<evidence type="ECO:0000313" key="8">
    <source>
        <dbReference type="Proteomes" id="UP000294927"/>
    </source>
</evidence>
<protein>
    <submittedName>
        <fullName evidence="7">Putative flippase GtrA</fullName>
    </submittedName>
</protein>
<proteinExistence type="predicted"/>
<keyword evidence="4 5" id="KW-0472">Membrane</keyword>
<dbReference type="EMBL" id="SOCP01000005">
    <property type="protein sequence ID" value="TDV52007.1"/>
    <property type="molecule type" value="Genomic_DNA"/>
</dbReference>
<evidence type="ECO:0000256" key="2">
    <source>
        <dbReference type="ARBA" id="ARBA00022692"/>
    </source>
</evidence>
<accession>A0A4R7VS03</accession>
<dbReference type="Proteomes" id="UP000294927">
    <property type="component" value="Unassembled WGS sequence"/>
</dbReference>
<dbReference type="InterPro" id="IPR007267">
    <property type="entry name" value="GtrA_DPMS_TM"/>
</dbReference>
<dbReference type="GO" id="GO:0000271">
    <property type="term" value="P:polysaccharide biosynthetic process"/>
    <property type="evidence" value="ECO:0007669"/>
    <property type="project" value="InterPro"/>
</dbReference>